<dbReference type="Gene3D" id="3.40.50.300">
    <property type="entry name" value="P-loop containing nucleotide triphosphate hydrolases"/>
    <property type="match status" value="2"/>
</dbReference>
<evidence type="ECO:0000256" key="3">
    <source>
        <dbReference type="ARBA" id="ARBA00022555"/>
    </source>
</evidence>
<dbReference type="GO" id="GO:0006417">
    <property type="term" value="P:regulation of translation"/>
    <property type="evidence" value="ECO:0007669"/>
    <property type="project" value="UniProtKB-KW"/>
</dbReference>
<evidence type="ECO:0000313" key="14">
    <source>
        <dbReference type="EMBL" id="BDS13482.1"/>
    </source>
</evidence>
<feature type="domain" description="ABC transporter" evidence="13">
    <location>
        <begin position="313"/>
        <end position="531"/>
    </location>
</feature>
<sequence length="620" mass="71450">MNYLTVEGVSKSFGERVLFEDITFYINQGDRVAFIAKNGTGKTSLMDIIMKKEEADGGKVWLHHKISIGYLSQDPNLDLESTVFEAVYNSENPVMQAILAYEKSLSNPDDVESMQEAMSAMDRMQAWDYEFKIKQILSKLKVDYMDRKVKMLSGGQKKRVALAKVLIDAPQFLILDEPTNHLDLDMIEWLEDYLKQGKHTIFMVTHDRYFLDSVCTQILELDQQQIFKYSGDYGYYLEKKADRENNFAATTEKAQNLYRKELDWMRRQPKARGTKAKARIDKFFEVEKKAKRKLDNDEVMLDIKMTRLGSKIIELHNIHKSYGEHVILKGFDYKFKKGDRVGIVGKNGAGKSTLLNMMVGKETVDAGKIVIGDTIVIGYYTQSGMKLKEDKRVIDVVRDIAEFIPMHKGQKLTAVQLCERFLFDSKKQQTYVSKLSGGERRRLYLLTILMKNPNFLILDEPTNDLDIMTLQVLEEFLLTFPGCIVIVSHDRHFMDKIVEHTFVLEGDGFVRDFPGNYSAYRAVSKQEAIETKAEEKELAAAKPVVKTASKISQEERKEVKRLERQISKLEDQKTAITAQFNDTNLSPEKIAELSKELNQLNENLEEKEMRWMELVDELGL</sequence>
<keyword evidence="4" id="KW-0699">rRNA-binding</keyword>
<feature type="domain" description="ABC transporter" evidence="13">
    <location>
        <begin position="4"/>
        <end position="248"/>
    </location>
</feature>
<feature type="coiled-coil region" evidence="12">
    <location>
        <begin position="545"/>
        <end position="617"/>
    </location>
</feature>
<reference evidence="14" key="1">
    <citation type="submission" date="2022-09" db="EMBL/GenBank/DDBJ databases">
        <title>Aureispira anguillicida sp. nov., isolated from Leptocephalus of Japanese eel Anguilla japonica.</title>
        <authorList>
            <person name="Yuasa K."/>
            <person name="Mekata T."/>
            <person name="Ikunari K."/>
        </authorList>
    </citation>
    <scope>NUCLEOTIDE SEQUENCE</scope>
    <source>
        <strain evidence="14">EL160426</strain>
    </source>
</reference>
<dbReference type="InterPro" id="IPR003439">
    <property type="entry name" value="ABC_transporter-like_ATP-bd"/>
</dbReference>
<evidence type="ECO:0000256" key="5">
    <source>
        <dbReference type="ARBA" id="ARBA00022737"/>
    </source>
</evidence>
<dbReference type="InterPro" id="IPR051309">
    <property type="entry name" value="ABCF_ATPase"/>
</dbReference>
<dbReference type="Pfam" id="PF16326">
    <property type="entry name" value="ABC_tran_CTD"/>
    <property type="match status" value="1"/>
</dbReference>
<organism evidence="14 15">
    <name type="scientific">Aureispira anguillae</name>
    <dbReference type="NCBI Taxonomy" id="2864201"/>
    <lineage>
        <taxon>Bacteria</taxon>
        <taxon>Pseudomonadati</taxon>
        <taxon>Bacteroidota</taxon>
        <taxon>Saprospiria</taxon>
        <taxon>Saprospirales</taxon>
        <taxon>Saprospiraceae</taxon>
        <taxon>Aureispira</taxon>
    </lineage>
</organism>
<evidence type="ECO:0000256" key="6">
    <source>
        <dbReference type="ARBA" id="ARBA00022741"/>
    </source>
</evidence>
<protein>
    <submittedName>
        <fullName evidence="14">ABC-F family ATP-binding cassette domain-containing protein</fullName>
    </submittedName>
</protein>
<evidence type="ECO:0000256" key="11">
    <source>
        <dbReference type="ARBA" id="ARBA00022917"/>
    </source>
</evidence>
<evidence type="ECO:0000313" key="15">
    <source>
        <dbReference type="Proteomes" id="UP001060919"/>
    </source>
</evidence>
<keyword evidence="11" id="KW-0648">Protein biosynthesis</keyword>
<dbReference type="InterPro" id="IPR037118">
    <property type="entry name" value="Val-tRNA_synth_C_sf"/>
</dbReference>
<name>A0A916DV87_9BACT</name>
<dbReference type="CDD" id="cd03221">
    <property type="entry name" value="ABCF_EF-3"/>
    <property type="match status" value="2"/>
</dbReference>
<evidence type="ECO:0000256" key="9">
    <source>
        <dbReference type="ARBA" id="ARBA00022845"/>
    </source>
</evidence>
<dbReference type="InterPro" id="IPR003593">
    <property type="entry name" value="AAA+_ATPase"/>
</dbReference>
<dbReference type="PANTHER" id="PTHR42855:SF1">
    <property type="entry name" value="ABC TRANSPORTER DOMAIN-CONTAINING PROTEIN"/>
    <property type="match status" value="1"/>
</dbReference>
<dbReference type="RefSeq" id="WP_264788751.1">
    <property type="nucleotide sequence ID" value="NZ_AP026867.1"/>
</dbReference>
<evidence type="ECO:0000256" key="12">
    <source>
        <dbReference type="SAM" id="Coils"/>
    </source>
</evidence>
<keyword evidence="2" id="KW-0963">Cytoplasm</keyword>
<evidence type="ECO:0000259" key="13">
    <source>
        <dbReference type="PROSITE" id="PS50893"/>
    </source>
</evidence>
<keyword evidence="7" id="KW-0378">Hydrolase</keyword>
<evidence type="ECO:0000256" key="4">
    <source>
        <dbReference type="ARBA" id="ARBA00022730"/>
    </source>
</evidence>
<evidence type="ECO:0000256" key="7">
    <source>
        <dbReference type="ARBA" id="ARBA00022801"/>
    </source>
</evidence>
<dbReference type="FunFam" id="3.40.50.300:FF:000011">
    <property type="entry name" value="Putative ABC transporter ATP-binding component"/>
    <property type="match status" value="1"/>
</dbReference>
<dbReference type="Pfam" id="PF00005">
    <property type="entry name" value="ABC_tran"/>
    <property type="match status" value="2"/>
</dbReference>
<keyword evidence="3" id="KW-0820">tRNA-binding</keyword>
<dbReference type="GO" id="GO:0016887">
    <property type="term" value="F:ATP hydrolysis activity"/>
    <property type="evidence" value="ECO:0007669"/>
    <property type="project" value="InterPro"/>
</dbReference>
<dbReference type="PROSITE" id="PS50893">
    <property type="entry name" value="ABC_TRANSPORTER_2"/>
    <property type="match status" value="2"/>
</dbReference>
<dbReference type="GO" id="GO:0000049">
    <property type="term" value="F:tRNA binding"/>
    <property type="evidence" value="ECO:0007669"/>
    <property type="project" value="UniProtKB-KW"/>
</dbReference>
<dbReference type="InterPro" id="IPR017871">
    <property type="entry name" value="ABC_transporter-like_CS"/>
</dbReference>
<evidence type="ECO:0000256" key="1">
    <source>
        <dbReference type="ARBA" id="ARBA00005868"/>
    </source>
</evidence>
<dbReference type="InterPro" id="IPR027417">
    <property type="entry name" value="P-loop_NTPase"/>
</dbReference>
<dbReference type="GO" id="GO:0003677">
    <property type="term" value="F:DNA binding"/>
    <property type="evidence" value="ECO:0007669"/>
    <property type="project" value="InterPro"/>
</dbReference>
<keyword evidence="12" id="KW-0175">Coiled coil</keyword>
<dbReference type="PANTHER" id="PTHR42855">
    <property type="entry name" value="ABC TRANSPORTER ATP-BINDING SUBUNIT"/>
    <property type="match status" value="1"/>
</dbReference>
<keyword evidence="5" id="KW-0677">Repeat</keyword>
<dbReference type="FunFam" id="3.40.50.300:FF:000183">
    <property type="entry name" value="ABC transporter ATP-binding protein yjjK"/>
    <property type="match status" value="1"/>
</dbReference>
<dbReference type="GO" id="GO:0019843">
    <property type="term" value="F:rRNA binding"/>
    <property type="evidence" value="ECO:0007669"/>
    <property type="project" value="UniProtKB-KW"/>
</dbReference>
<evidence type="ECO:0000256" key="10">
    <source>
        <dbReference type="ARBA" id="ARBA00022884"/>
    </source>
</evidence>
<dbReference type="SUPFAM" id="SSF52540">
    <property type="entry name" value="P-loop containing nucleoside triphosphate hydrolases"/>
    <property type="match status" value="2"/>
</dbReference>
<keyword evidence="6" id="KW-0547">Nucleotide-binding</keyword>
<dbReference type="EMBL" id="AP026867">
    <property type="protein sequence ID" value="BDS13482.1"/>
    <property type="molecule type" value="Genomic_DNA"/>
</dbReference>
<evidence type="ECO:0000256" key="2">
    <source>
        <dbReference type="ARBA" id="ARBA00022490"/>
    </source>
</evidence>
<dbReference type="AlphaFoldDB" id="A0A916DV87"/>
<dbReference type="SMART" id="SM00382">
    <property type="entry name" value="AAA"/>
    <property type="match status" value="2"/>
</dbReference>
<dbReference type="GO" id="GO:0005524">
    <property type="term" value="F:ATP binding"/>
    <property type="evidence" value="ECO:0007669"/>
    <property type="project" value="UniProtKB-KW"/>
</dbReference>
<dbReference type="GO" id="GO:0006412">
    <property type="term" value="P:translation"/>
    <property type="evidence" value="ECO:0007669"/>
    <property type="project" value="UniProtKB-KW"/>
</dbReference>
<dbReference type="PROSITE" id="PS00211">
    <property type="entry name" value="ABC_TRANSPORTER_1"/>
    <property type="match status" value="1"/>
</dbReference>
<dbReference type="Pfam" id="PF12848">
    <property type="entry name" value="ABC_tran_Xtn"/>
    <property type="match status" value="1"/>
</dbReference>
<proteinExistence type="inferred from homology"/>
<comment type="similarity">
    <text evidence="1">Belongs to the ABC transporter superfamily. ABCF family. Translational throttle EttA subfamily.</text>
</comment>
<dbReference type="InterPro" id="IPR032781">
    <property type="entry name" value="ABC_tran_Xtn"/>
</dbReference>
<dbReference type="Proteomes" id="UP001060919">
    <property type="component" value="Chromosome"/>
</dbReference>
<keyword evidence="15" id="KW-1185">Reference proteome</keyword>
<dbReference type="KEGG" id="aup:AsAng_0042200"/>
<keyword evidence="10" id="KW-0694">RNA-binding</keyword>
<keyword evidence="8 14" id="KW-0067">ATP-binding</keyword>
<gene>
    <name evidence="14" type="ORF">AsAng_0042200</name>
</gene>
<evidence type="ECO:0000256" key="8">
    <source>
        <dbReference type="ARBA" id="ARBA00022840"/>
    </source>
</evidence>
<dbReference type="InterPro" id="IPR032524">
    <property type="entry name" value="ABC_tran_C"/>
</dbReference>
<keyword evidence="9" id="KW-0810">Translation regulation</keyword>
<dbReference type="Gene3D" id="1.10.287.380">
    <property type="entry name" value="Valyl-tRNA synthetase, C-terminal domain"/>
    <property type="match status" value="1"/>
</dbReference>
<accession>A0A916DV87</accession>